<keyword evidence="6" id="KW-1185">Reference proteome</keyword>
<gene>
    <name evidence="5" type="primary">oatA_1</name>
    <name evidence="4" type="ORF">BV133_443</name>
    <name evidence="5" type="ORF">BVIRIDIS_03220</name>
</gene>
<feature type="transmembrane region" description="Helical" evidence="2">
    <location>
        <begin position="207"/>
        <end position="227"/>
    </location>
</feature>
<feature type="transmembrane region" description="Helical" evidence="2">
    <location>
        <begin position="72"/>
        <end position="90"/>
    </location>
</feature>
<feature type="transmembrane region" description="Helical" evidence="2">
    <location>
        <begin position="267"/>
        <end position="284"/>
    </location>
</feature>
<dbReference type="STRING" id="1079.BVIR_877"/>
<dbReference type="EMBL" id="AP014854">
    <property type="protein sequence ID" value="BAR98036.1"/>
    <property type="molecule type" value="Genomic_DNA"/>
</dbReference>
<dbReference type="InterPro" id="IPR002656">
    <property type="entry name" value="Acyl_transf_3_dom"/>
</dbReference>
<proteinExistence type="predicted"/>
<dbReference type="Proteomes" id="UP000065734">
    <property type="component" value="Chromosome I"/>
</dbReference>
<keyword evidence="2" id="KW-0472">Membrane</keyword>
<reference evidence="5" key="2">
    <citation type="submission" date="2015-11" db="EMBL/GenBank/DDBJ databases">
        <authorList>
            <person name="Zhang Y."/>
            <person name="Guo Z."/>
        </authorList>
    </citation>
    <scope>NUCLEOTIDE SEQUENCE</scope>
    <source>
        <strain evidence="5">1</strain>
    </source>
</reference>
<evidence type="ECO:0000313" key="6">
    <source>
        <dbReference type="Proteomes" id="UP000065734"/>
    </source>
</evidence>
<feature type="transmembrane region" description="Helical" evidence="2">
    <location>
        <begin position="31"/>
        <end position="52"/>
    </location>
</feature>
<feature type="transmembrane region" description="Helical" evidence="2">
    <location>
        <begin position="6"/>
        <end position="24"/>
    </location>
</feature>
<feature type="transmembrane region" description="Helical" evidence="2">
    <location>
        <begin position="151"/>
        <end position="169"/>
    </location>
</feature>
<dbReference type="GO" id="GO:0016747">
    <property type="term" value="F:acyltransferase activity, transferring groups other than amino-acyl groups"/>
    <property type="evidence" value="ECO:0007669"/>
    <property type="project" value="InterPro"/>
</dbReference>
<dbReference type="InterPro" id="IPR050879">
    <property type="entry name" value="Acyltransferase_3"/>
</dbReference>
<dbReference type="EC" id="2.3.1.-" evidence="5"/>
<dbReference type="EMBL" id="LN907867">
    <property type="protein sequence ID" value="CUU41333.1"/>
    <property type="molecule type" value="Genomic_DNA"/>
</dbReference>
<name>A0A0H5BCL2_BLAVI</name>
<dbReference type="GO" id="GO:0000271">
    <property type="term" value="P:polysaccharide biosynthetic process"/>
    <property type="evidence" value="ECO:0007669"/>
    <property type="project" value="TreeGrafter"/>
</dbReference>
<evidence type="ECO:0000256" key="2">
    <source>
        <dbReference type="SAM" id="Phobius"/>
    </source>
</evidence>
<keyword evidence="2" id="KW-1133">Transmembrane helix</keyword>
<evidence type="ECO:0000313" key="5">
    <source>
        <dbReference type="EMBL" id="CUU41333.1"/>
    </source>
</evidence>
<feature type="transmembrane region" description="Helical" evidence="2">
    <location>
        <begin position="123"/>
        <end position="144"/>
    </location>
</feature>
<dbReference type="PANTHER" id="PTHR23028">
    <property type="entry name" value="ACETYLTRANSFERASE"/>
    <property type="match status" value="1"/>
</dbReference>
<dbReference type="PANTHER" id="PTHR23028:SF131">
    <property type="entry name" value="BLR2367 PROTEIN"/>
    <property type="match status" value="1"/>
</dbReference>
<evidence type="ECO:0000313" key="4">
    <source>
        <dbReference type="EMBL" id="BAR98036.1"/>
    </source>
</evidence>
<organism evidence="5 6">
    <name type="scientific">Blastochloris viridis</name>
    <name type="common">Rhodopseudomonas viridis</name>
    <dbReference type="NCBI Taxonomy" id="1079"/>
    <lineage>
        <taxon>Bacteria</taxon>
        <taxon>Pseudomonadati</taxon>
        <taxon>Pseudomonadota</taxon>
        <taxon>Alphaproteobacteria</taxon>
        <taxon>Hyphomicrobiales</taxon>
        <taxon>Blastochloridaceae</taxon>
        <taxon>Blastochloris</taxon>
    </lineage>
</organism>
<dbReference type="Pfam" id="PF01757">
    <property type="entry name" value="Acyl_transf_3"/>
    <property type="match status" value="1"/>
</dbReference>
<dbReference type="KEGG" id="bvr:BVIR_877"/>
<feature type="domain" description="Acyltransferase 3" evidence="3">
    <location>
        <begin position="5"/>
        <end position="307"/>
    </location>
</feature>
<feature type="transmembrane region" description="Helical" evidence="2">
    <location>
        <begin position="233"/>
        <end position="255"/>
    </location>
</feature>
<dbReference type="GO" id="GO:0016020">
    <property type="term" value="C:membrane"/>
    <property type="evidence" value="ECO:0007669"/>
    <property type="project" value="TreeGrafter"/>
</dbReference>
<feature type="transmembrane region" description="Helical" evidence="2">
    <location>
        <begin position="181"/>
        <end position="200"/>
    </location>
</feature>
<accession>A0A0H5BCL2</accession>
<dbReference type="OrthoDB" id="9767863at2"/>
<keyword evidence="5" id="KW-0808">Transferase</keyword>
<protein>
    <submittedName>
        <fullName evidence="4">Exopolysaccharide production protein ExoZ</fullName>
    </submittedName>
    <submittedName>
        <fullName evidence="5">O-acetyltransferase OatA</fullName>
        <ecNumber evidence="5">2.3.1.-</ecNumber>
    </submittedName>
</protein>
<sequence>MQTFYGIQALRAVAALGVVVFHAAPRGQASFALGMAGVDIFFVISGFIMWTITRRGTTPAAFMVDRVYRIVPLYWLATLVLALGTLLSLFPRMHVSASALVTSLFFIPHLSESVPGEIYPILAQGWTLNYEMFFYLIFAGFLLFSRTVQGIGLIGVLSSLVVLGVALSPDNDQFRFWTNSIVLEFAYGVAIGWCVSAGCLRGRALGLALIAGAVAGFAAVGVLGWSAPRALVFGLPSLLLVAGVVALELGGATLAFRPLTVIGDASYSIYLFHTFAISVAFKLFGGLSGAAAIAFAIAASIAAGVAVHLAVERPLARLKPRKARAPAAGATPPQPVGAERS</sequence>
<dbReference type="RefSeq" id="WP_055036587.1">
    <property type="nucleotide sequence ID" value="NZ_AP014854.2"/>
</dbReference>
<evidence type="ECO:0000256" key="1">
    <source>
        <dbReference type="SAM" id="MobiDB-lite"/>
    </source>
</evidence>
<keyword evidence="2" id="KW-0812">Transmembrane</keyword>
<feature type="region of interest" description="Disordered" evidence="1">
    <location>
        <begin position="322"/>
        <end position="341"/>
    </location>
</feature>
<reference evidence="4" key="1">
    <citation type="journal article" date="2015" name="Genome Announc.">
        <title>Complete Genome Sequence of the Bacteriochlorophyll b-Producing Photosynthetic Bacterium Blastochloris viridis.</title>
        <authorList>
            <person name="Tsukatani Y."/>
            <person name="Hirose Y."/>
            <person name="Harada J."/>
            <person name="Misawa N."/>
            <person name="Mori K."/>
            <person name="Inoue K."/>
            <person name="Tamiaki H."/>
        </authorList>
    </citation>
    <scope>NUCLEOTIDE SEQUENCE [LARGE SCALE GENOMIC DNA]</scope>
    <source>
        <strain evidence="4">DSM 133</strain>
    </source>
</reference>
<evidence type="ECO:0000259" key="3">
    <source>
        <dbReference type="Pfam" id="PF01757"/>
    </source>
</evidence>
<dbReference type="PATRIC" id="fig|1079.6.peg.910"/>
<feature type="transmembrane region" description="Helical" evidence="2">
    <location>
        <begin position="290"/>
        <end position="311"/>
    </location>
</feature>
<reference evidence="6" key="3">
    <citation type="journal article" date="2016" name="Genome Announc.">
        <title>Revised genome sequence of the purple photosynthetic bacterium Blastochloris viridis.</title>
        <authorList>
            <person name="Liu L.N."/>
            <person name="Faulkner M."/>
            <person name="Liu X."/>
            <person name="Huang F."/>
            <person name="Darby A.C."/>
            <person name="Hall N."/>
        </authorList>
    </citation>
    <scope>NUCLEOTIDE SEQUENCE [LARGE SCALE GENOMIC DNA]</scope>
    <source>
        <strain evidence="6">ATCC 19567 / DSM 133 / F</strain>
    </source>
</reference>
<dbReference type="AlphaFoldDB" id="A0A0H5BCL2"/>
<keyword evidence="5" id="KW-0012">Acyltransferase</keyword>